<dbReference type="EC" id="2.1.1.163" evidence="4"/>
<dbReference type="SUPFAM" id="SSF53335">
    <property type="entry name" value="S-adenosyl-L-methionine-dependent methyltransferases"/>
    <property type="match status" value="1"/>
</dbReference>
<comment type="caution">
    <text evidence="4">The sequence shown here is derived from an EMBL/GenBank/DDBJ whole genome shotgun (WGS) entry which is preliminary data.</text>
</comment>
<keyword evidence="2 4" id="KW-0808">Transferase</keyword>
<dbReference type="EMBL" id="VSSQ01007165">
    <property type="protein sequence ID" value="MPM35055.1"/>
    <property type="molecule type" value="Genomic_DNA"/>
</dbReference>
<dbReference type="PANTHER" id="PTHR44942:SF4">
    <property type="entry name" value="METHYLTRANSFERASE TYPE 11 DOMAIN-CONTAINING PROTEIN"/>
    <property type="match status" value="1"/>
</dbReference>
<feature type="domain" description="Methyltransferase" evidence="3">
    <location>
        <begin position="38"/>
        <end position="162"/>
    </location>
</feature>
<proteinExistence type="predicted"/>
<dbReference type="GO" id="GO:0032259">
    <property type="term" value="P:methylation"/>
    <property type="evidence" value="ECO:0007669"/>
    <property type="project" value="UniProtKB-KW"/>
</dbReference>
<organism evidence="4">
    <name type="scientific">bioreactor metagenome</name>
    <dbReference type="NCBI Taxonomy" id="1076179"/>
    <lineage>
        <taxon>unclassified sequences</taxon>
        <taxon>metagenomes</taxon>
        <taxon>ecological metagenomes</taxon>
    </lineage>
</organism>
<dbReference type="Pfam" id="PF13847">
    <property type="entry name" value="Methyltransf_31"/>
    <property type="match status" value="1"/>
</dbReference>
<evidence type="ECO:0000256" key="1">
    <source>
        <dbReference type="ARBA" id="ARBA00022603"/>
    </source>
</evidence>
<dbReference type="AlphaFoldDB" id="A0A644Z2C2"/>
<keyword evidence="4" id="KW-0830">Ubiquinone</keyword>
<dbReference type="InterPro" id="IPR029063">
    <property type="entry name" value="SAM-dependent_MTases_sf"/>
</dbReference>
<sequence length="298" mass="34088">MNNLWSNCVQGPLTLDLSREIRFKDCYKDKLMAALGLKSEITVIDIGCGPGTLTRKFSKWLGEKSTVIGIDIDSKFIEYAKNKARDLGINNISYIEGNALKLPLEDNSVDACTSHTVIEHVPNKEFLLEQKRICKIGGTVSVISVMHKQIIKALSKHGPEISQREKELWKVIEEYWEEEDKNREVDKYQMKPIEVPLLFEELGFHHIKIDALAIPTCIDDCRNSMQDRIAIIESERAMELEALEIGIRQVPYKLPKEDIEELRSLIESRFARRIDMIEKGKAIWDFTVVTLIIVSGSK</sequence>
<accession>A0A644Z2C2</accession>
<dbReference type="CDD" id="cd02440">
    <property type="entry name" value="AdoMet_MTases"/>
    <property type="match status" value="1"/>
</dbReference>
<dbReference type="GO" id="GO:0043770">
    <property type="term" value="F:demethylmenaquinone methyltransferase activity"/>
    <property type="evidence" value="ECO:0007669"/>
    <property type="project" value="UniProtKB-EC"/>
</dbReference>
<reference evidence="4" key="1">
    <citation type="submission" date="2019-08" db="EMBL/GenBank/DDBJ databases">
        <authorList>
            <person name="Kucharzyk K."/>
            <person name="Murdoch R.W."/>
            <person name="Higgins S."/>
            <person name="Loffler F."/>
        </authorList>
    </citation>
    <scope>NUCLEOTIDE SEQUENCE</scope>
</reference>
<name>A0A644Z2C2_9ZZZZ</name>
<evidence type="ECO:0000313" key="4">
    <source>
        <dbReference type="EMBL" id="MPM35055.1"/>
    </source>
</evidence>
<dbReference type="InterPro" id="IPR051052">
    <property type="entry name" value="Diverse_substrate_MTase"/>
</dbReference>
<dbReference type="Gene3D" id="3.40.50.150">
    <property type="entry name" value="Vaccinia Virus protein VP39"/>
    <property type="match status" value="1"/>
</dbReference>
<keyword evidence="1 4" id="KW-0489">Methyltransferase</keyword>
<dbReference type="InterPro" id="IPR025714">
    <property type="entry name" value="Methyltranfer_dom"/>
</dbReference>
<protein>
    <submittedName>
        <fullName evidence="4">Ubiquinone/menaquinone biosynthesis C-methyltransferase UbiE</fullName>
        <ecNumber evidence="4">2.1.1.163</ecNumber>
    </submittedName>
</protein>
<dbReference type="PANTHER" id="PTHR44942">
    <property type="entry name" value="METHYLTRANSF_11 DOMAIN-CONTAINING PROTEIN"/>
    <property type="match status" value="1"/>
</dbReference>
<evidence type="ECO:0000259" key="3">
    <source>
        <dbReference type="Pfam" id="PF13847"/>
    </source>
</evidence>
<evidence type="ECO:0000256" key="2">
    <source>
        <dbReference type="ARBA" id="ARBA00022679"/>
    </source>
</evidence>
<gene>
    <name evidence="4" type="primary">ubiE_65</name>
    <name evidence="4" type="ORF">SDC9_81645</name>
</gene>